<name>A0AAV9GSB7_9PEZI</name>
<protein>
    <submittedName>
        <fullName evidence="2">Uncharacterized protein</fullName>
    </submittedName>
</protein>
<organism evidence="2 3">
    <name type="scientific">Podospora aff. communis PSN243</name>
    <dbReference type="NCBI Taxonomy" id="3040156"/>
    <lineage>
        <taxon>Eukaryota</taxon>
        <taxon>Fungi</taxon>
        <taxon>Dikarya</taxon>
        <taxon>Ascomycota</taxon>
        <taxon>Pezizomycotina</taxon>
        <taxon>Sordariomycetes</taxon>
        <taxon>Sordariomycetidae</taxon>
        <taxon>Sordariales</taxon>
        <taxon>Podosporaceae</taxon>
        <taxon>Podospora</taxon>
    </lineage>
</organism>
<sequence length="687" mass="73591">MTPKWNKLPRAARHVLRDGSHFTQKSLIGTRPATPAKGGSIKTGDVETTATHAVALNLADAEVQQAARTVLTKNPALAAEAAAADPEVARYIEEDLGIKIPRGAAVHDFVEDDDDDDDDEEEESDGDMARSLAVDLLANQFRLSHTSLAAEGGGRFSMVIAVTQGALNSQLFFRWADPERPELRTILAPAPSGAGADGFAFHDGEAIDADLAAPQLSLQLGGAGGVGGTGGSILFYLHFLGGVCSVWDTETQTLVYADDTFGWKFALEVDLHLVDLDKDGEEYRRVAAKYDVPGTYGISALVAELHAARATPATWLHSSFGGFAMTPSRRDSFASLVLSYLKGLSVSINYSLVDRSGTVLDPTLPPTSQALQTYGYRETTMEDSVLQVSDPVEGLGVAGDKNALLYLAMTRKQAMPASQRLPWSANWVTSNMANPVAGGLAISRADFIDHFLMPNLAMINKATYFEVTQADTRKTGAASAAYSFAIGKPGLDDAAYAWVQTPLLGPDYYTWTRSSSKSDEAGARGFQSNAKGKSTVANILHIEKSTNRISWTTTASLRLETSIKAFGIKSKGIATATRSGQTAAALASILDGKLSVEILTPPGWVKTNSTGSNSFGFSGTNMNRFADDLEKKYFDTARIAEIVAILNQRLQRDFSFVLPGGGNFLMKNPIFNENADLLVDLTYNGSQ</sequence>
<reference evidence="2" key="2">
    <citation type="submission" date="2023-05" db="EMBL/GenBank/DDBJ databases">
        <authorList>
            <consortium name="Lawrence Berkeley National Laboratory"/>
            <person name="Steindorff A."/>
            <person name="Hensen N."/>
            <person name="Bonometti L."/>
            <person name="Westerberg I."/>
            <person name="Brannstrom I.O."/>
            <person name="Guillou S."/>
            <person name="Cros-Aarteil S."/>
            <person name="Calhoun S."/>
            <person name="Haridas S."/>
            <person name="Kuo A."/>
            <person name="Mondo S."/>
            <person name="Pangilinan J."/>
            <person name="Riley R."/>
            <person name="Labutti K."/>
            <person name="Andreopoulos B."/>
            <person name="Lipzen A."/>
            <person name="Chen C."/>
            <person name="Yanf M."/>
            <person name="Daum C."/>
            <person name="Ng V."/>
            <person name="Clum A."/>
            <person name="Ohm R."/>
            <person name="Martin F."/>
            <person name="Silar P."/>
            <person name="Natvig D."/>
            <person name="Lalanne C."/>
            <person name="Gautier V."/>
            <person name="Ament-Velasquez S.L."/>
            <person name="Kruys A."/>
            <person name="Hutchinson M.I."/>
            <person name="Powell A.J."/>
            <person name="Barry K."/>
            <person name="Miller A.N."/>
            <person name="Grigoriev I.V."/>
            <person name="Debuchy R."/>
            <person name="Gladieux P."/>
            <person name="Thoren M.H."/>
            <person name="Johannesson H."/>
        </authorList>
    </citation>
    <scope>NUCLEOTIDE SEQUENCE</scope>
    <source>
        <strain evidence="2">PSN243</strain>
    </source>
</reference>
<evidence type="ECO:0000256" key="1">
    <source>
        <dbReference type="SAM" id="MobiDB-lite"/>
    </source>
</evidence>
<feature type="region of interest" description="Disordered" evidence="1">
    <location>
        <begin position="107"/>
        <end position="127"/>
    </location>
</feature>
<reference evidence="2" key="1">
    <citation type="journal article" date="2023" name="Mol. Phylogenet. Evol.">
        <title>Genome-scale phylogeny and comparative genomics of the fungal order Sordariales.</title>
        <authorList>
            <person name="Hensen N."/>
            <person name="Bonometti L."/>
            <person name="Westerberg I."/>
            <person name="Brannstrom I.O."/>
            <person name="Guillou S."/>
            <person name="Cros-Aarteil S."/>
            <person name="Calhoun S."/>
            <person name="Haridas S."/>
            <person name="Kuo A."/>
            <person name="Mondo S."/>
            <person name="Pangilinan J."/>
            <person name="Riley R."/>
            <person name="LaButti K."/>
            <person name="Andreopoulos B."/>
            <person name="Lipzen A."/>
            <person name="Chen C."/>
            <person name="Yan M."/>
            <person name="Daum C."/>
            <person name="Ng V."/>
            <person name="Clum A."/>
            <person name="Steindorff A."/>
            <person name="Ohm R.A."/>
            <person name="Martin F."/>
            <person name="Silar P."/>
            <person name="Natvig D.O."/>
            <person name="Lalanne C."/>
            <person name="Gautier V."/>
            <person name="Ament-Velasquez S.L."/>
            <person name="Kruys A."/>
            <person name="Hutchinson M.I."/>
            <person name="Powell A.J."/>
            <person name="Barry K."/>
            <person name="Miller A.N."/>
            <person name="Grigoriev I.V."/>
            <person name="Debuchy R."/>
            <person name="Gladieux P."/>
            <person name="Hiltunen Thoren M."/>
            <person name="Johannesson H."/>
        </authorList>
    </citation>
    <scope>NUCLEOTIDE SEQUENCE</scope>
    <source>
        <strain evidence="2">PSN243</strain>
    </source>
</reference>
<keyword evidence="3" id="KW-1185">Reference proteome</keyword>
<evidence type="ECO:0000313" key="2">
    <source>
        <dbReference type="EMBL" id="KAK4450849.1"/>
    </source>
</evidence>
<feature type="region of interest" description="Disordered" evidence="1">
    <location>
        <begin position="19"/>
        <end position="41"/>
    </location>
</feature>
<dbReference type="Proteomes" id="UP001321760">
    <property type="component" value="Unassembled WGS sequence"/>
</dbReference>
<accession>A0AAV9GSB7</accession>
<gene>
    <name evidence="2" type="ORF">QBC34DRAFT_493381</name>
</gene>
<feature type="compositionally biased region" description="Acidic residues" evidence="1">
    <location>
        <begin position="110"/>
        <end position="126"/>
    </location>
</feature>
<dbReference type="AlphaFoldDB" id="A0AAV9GSB7"/>
<proteinExistence type="predicted"/>
<dbReference type="EMBL" id="MU865930">
    <property type="protein sequence ID" value="KAK4450849.1"/>
    <property type="molecule type" value="Genomic_DNA"/>
</dbReference>
<comment type="caution">
    <text evidence="2">The sequence shown here is derived from an EMBL/GenBank/DDBJ whole genome shotgun (WGS) entry which is preliminary data.</text>
</comment>
<evidence type="ECO:0000313" key="3">
    <source>
        <dbReference type="Proteomes" id="UP001321760"/>
    </source>
</evidence>